<keyword evidence="8 11" id="KW-0804">Transcription</keyword>
<evidence type="ECO:0000313" key="15">
    <source>
        <dbReference type="Proteomes" id="UP001153292"/>
    </source>
</evidence>
<sequence>MELLYSMRRKPLKCEPPHFENALDTEVVRPIVTISVCNIIAFSSPTELSDADGDTWGGHVYVCDLDTPWDSHKVTSTVHPVSALEWDNEGKQLLVGTTAGDVSVYGQKEYLLNDWTCLYSASFPGEHIIRAIFFHNGRRVVAVDKKPDALITEKFQLLRSAPTLKGFGGSRSGGALVVSSSGLVGAIWGGDSSRALHAAEPLPPARLRVTTAALAHKSGGIVVAAGCGGSINGSNGGRWCVRCAVAKPRAPPHLALQPLPALYLPTAGDHPVTISWCLREDIDCLLVAGTTLTLWKLTEGAHPVHKLLSKGPLQGSTTPNGGPKTGSDCFNTVVWQPSAPWAIEEGERAVKVSGHKLPLAPPYVLLATPRTLHLLSRDKHHVICSRAVPLNASFSEIPTGAGTPPKKPKYGPGALPSNTEYCATVCGIDTSELGGVVAAIDTHARLHVYTMPACNDMPSSMAIQHTCNLLEYSMVSGIDCLDVLMTIKSGLVEPIYELFTESFLRQPPAFQQYYYHNWLKIRIALCRLTSPLSTSASWLSVVQMCHYAWSAALPALRPDDRPEHNLILSLDDGDTDKTLLALEAKPECLGDVSSLQPLRRQLQRALDVAVTALLSLQHSTHQSHGYELWSDPTAVIVLRKLVVLARASGSGGDALSRPLARLHGSSSKHELQEECASLWGQSVNGARSWEGAPRCSITAPHNRPHPLYLEYGVEPENLKFMPEAPSYLQADVPPPRQMDTIRYMYLGGGGLPAKCKQCGRCGALAAHHSTHHHRHALLVAADARLMHRCRCGGKWTLVSNV</sequence>
<dbReference type="SUPFAM" id="SSF50978">
    <property type="entry name" value="WD40 repeat-like"/>
    <property type="match status" value="1"/>
</dbReference>
<name>A0ABN8B7H5_CHISP</name>
<dbReference type="InterPro" id="IPR036322">
    <property type="entry name" value="WD40_repeat_dom_sf"/>
</dbReference>
<evidence type="ECO:0000256" key="3">
    <source>
        <dbReference type="ARBA" id="ARBA00019614"/>
    </source>
</evidence>
<keyword evidence="9 11" id="KW-0539">Nucleus</keyword>
<dbReference type="InterPro" id="IPR048338">
    <property type="entry name" value="Mediator_Med16"/>
</dbReference>
<evidence type="ECO:0000256" key="11">
    <source>
        <dbReference type="RuleBase" id="RU364149"/>
    </source>
</evidence>
<comment type="subcellular location">
    <subcellularLocation>
        <location evidence="1 11">Nucleus</location>
    </subcellularLocation>
</comment>
<evidence type="ECO:0000313" key="14">
    <source>
        <dbReference type="EMBL" id="CAH0404370.1"/>
    </source>
</evidence>
<protein>
    <recommendedName>
        <fullName evidence="3 11">Mediator of RNA polymerase II transcription subunit 16</fullName>
    </recommendedName>
    <alternativeName>
        <fullName evidence="10 11">Mediator complex subunit 16</fullName>
    </alternativeName>
</protein>
<evidence type="ECO:0000256" key="7">
    <source>
        <dbReference type="ARBA" id="ARBA00023159"/>
    </source>
</evidence>
<dbReference type="EMBL" id="OU963921">
    <property type="protein sequence ID" value="CAH0404370.1"/>
    <property type="molecule type" value="Genomic_DNA"/>
</dbReference>
<organism evidence="14 15">
    <name type="scientific">Chilo suppressalis</name>
    <name type="common">Asiatic rice borer moth</name>
    <dbReference type="NCBI Taxonomy" id="168631"/>
    <lineage>
        <taxon>Eukaryota</taxon>
        <taxon>Metazoa</taxon>
        <taxon>Ecdysozoa</taxon>
        <taxon>Arthropoda</taxon>
        <taxon>Hexapoda</taxon>
        <taxon>Insecta</taxon>
        <taxon>Pterygota</taxon>
        <taxon>Neoptera</taxon>
        <taxon>Endopterygota</taxon>
        <taxon>Lepidoptera</taxon>
        <taxon>Glossata</taxon>
        <taxon>Ditrysia</taxon>
        <taxon>Pyraloidea</taxon>
        <taxon>Crambidae</taxon>
        <taxon>Crambinae</taxon>
        <taxon>Chilo</taxon>
    </lineage>
</organism>
<evidence type="ECO:0000256" key="9">
    <source>
        <dbReference type="ARBA" id="ARBA00023242"/>
    </source>
</evidence>
<comment type="function">
    <text evidence="11">Component of the Mediator complex, a coactivator involved in the regulated transcription of nearly all RNA polymerase II-dependent genes. Mediator functions as a bridge to convey information from gene-specific regulatory proteins to the basal RNA polymerase II transcription machinery. Mediator is recruited to promoters by direct interactions with regulatory proteins and serves as a scaffold for the assembly of a functional preinitiation complex with RNA polymerase II and the general transcription factors.</text>
</comment>
<keyword evidence="6 11" id="KW-0805">Transcription regulation</keyword>
<dbReference type="Proteomes" id="UP001153292">
    <property type="component" value="Chromosome 28"/>
</dbReference>
<evidence type="ECO:0000256" key="8">
    <source>
        <dbReference type="ARBA" id="ARBA00023163"/>
    </source>
</evidence>
<evidence type="ECO:0000256" key="4">
    <source>
        <dbReference type="ARBA" id="ARBA00022574"/>
    </source>
</evidence>
<dbReference type="Pfam" id="PF11635">
    <property type="entry name" value="Med16_N"/>
    <property type="match status" value="1"/>
</dbReference>
<reference evidence="14" key="1">
    <citation type="submission" date="2021-12" db="EMBL/GenBank/DDBJ databases">
        <authorList>
            <person name="King R."/>
        </authorList>
    </citation>
    <scope>NUCLEOTIDE SEQUENCE</scope>
</reference>
<feature type="domain" description="Mediator complex subunit Med16 N-terminal" evidence="12">
    <location>
        <begin position="119"/>
        <end position="229"/>
    </location>
</feature>
<comment type="subunit">
    <text evidence="11">Component of the Mediator complex.</text>
</comment>
<evidence type="ECO:0000256" key="1">
    <source>
        <dbReference type="ARBA" id="ARBA00004123"/>
    </source>
</evidence>
<dbReference type="InterPro" id="IPR048616">
    <property type="entry name" value="MED16_bridge"/>
</dbReference>
<dbReference type="InterPro" id="IPR021665">
    <property type="entry name" value="Mediator_Med16_N"/>
</dbReference>
<dbReference type="PANTHER" id="PTHR13224">
    <property type="entry name" value="THYROID HORMONE RECEPTOR-ASSOCIATED PROTEIN-RELATED"/>
    <property type="match status" value="1"/>
</dbReference>
<evidence type="ECO:0000259" key="12">
    <source>
        <dbReference type="Pfam" id="PF11635"/>
    </source>
</evidence>
<feature type="domain" description="Mediator of RNA polymerase II transcription subunit 16 central helical bridge" evidence="13">
    <location>
        <begin position="469"/>
        <end position="646"/>
    </location>
</feature>
<keyword evidence="7 11" id="KW-0010">Activator</keyword>
<evidence type="ECO:0000256" key="6">
    <source>
        <dbReference type="ARBA" id="ARBA00023015"/>
    </source>
</evidence>
<evidence type="ECO:0000259" key="13">
    <source>
        <dbReference type="Pfam" id="PF20718"/>
    </source>
</evidence>
<evidence type="ECO:0000256" key="10">
    <source>
        <dbReference type="ARBA" id="ARBA00032015"/>
    </source>
</evidence>
<dbReference type="Pfam" id="PF20718">
    <property type="entry name" value="Med16_bridge"/>
    <property type="match status" value="1"/>
</dbReference>
<evidence type="ECO:0000256" key="2">
    <source>
        <dbReference type="ARBA" id="ARBA00006543"/>
    </source>
</evidence>
<proteinExistence type="inferred from homology"/>
<gene>
    <name evidence="11" type="primary">MED16</name>
    <name evidence="14" type="ORF">CHILSU_LOCUS7697</name>
</gene>
<comment type="similarity">
    <text evidence="2 11">Belongs to the Mediator complex subunit 16 family.</text>
</comment>
<accession>A0ABN8B7H5</accession>
<evidence type="ECO:0000256" key="5">
    <source>
        <dbReference type="ARBA" id="ARBA00022737"/>
    </source>
</evidence>
<keyword evidence="5" id="KW-0677">Repeat</keyword>
<keyword evidence="15" id="KW-1185">Reference proteome</keyword>
<keyword evidence="4" id="KW-0853">WD repeat</keyword>
<dbReference type="PANTHER" id="PTHR13224:SF6">
    <property type="entry name" value="MEDIATOR OF RNA POLYMERASE II TRANSCRIPTION SUBUNIT 16"/>
    <property type="match status" value="1"/>
</dbReference>